<dbReference type="RefSeq" id="WP_248204754.1">
    <property type="nucleotide sequence ID" value="NZ_JALNMH010000002.1"/>
</dbReference>
<evidence type="ECO:0000313" key="2">
    <source>
        <dbReference type="EMBL" id="MCK7592547.1"/>
    </source>
</evidence>
<protein>
    <submittedName>
        <fullName evidence="2">PAS domain-containing protein</fullName>
    </submittedName>
</protein>
<name>A0ABT0GDX5_9GAMM</name>
<dbReference type="Proteomes" id="UP001431449">
    <property type="component" value="Unassembled WGS sequence"/>
</dbReference>
<dbReference type="Gene3D" id="3.30.450.20">
    <property type="entry name" value="PAS domain"/>
    <property type="match status" value="1"/>
</dbReference>
<accession>A0ABT0GDX5</accession>
<evidence type="ECO:0000313" key="3">
    <source>
        <dbReference type="Proteomes" id="UP001431449"/>
    </source>
</evidence>
<gene>
    <name evidence="2" type="ORF">M0G41_02560</name>
</gene>
<dbReference type="SUPFAM" id="SSF55785">
    <property type="entry name" value="PYP-like sensor domain (PAS domain)"/>
    <property type="match status" value="1"/>
</dbReference>
<dbReference type="InterPro" id="IPR000014">
    <property type="entry name" value="PAS"/>
</dbReference>
<feature type="domain" description="PAS fold-3" evidence="1">
    <location>
        <begin position="68"/>
        <end position="153"/>
    </location>
</feature>
<dbReference type="InterPro" id="IPR013655">
    <property type="entry name" value="PAS_fold_3"/>
</dbReference>
<evidence type="ECO:0000259" key="1">
    <source>
        <dbReference type="Pfam" id="PF08447"/>
    </source>
</evidence>
<reference evidence="2" key="1">
    <citation type="submission" date="2022-04" db="EMBL/GenBank/DDBJ databases">
        <title>Lysobacter sp. CAU 1642 isolated from sea sand.</title>
        <authorList>
            <person name="Kim W."/>
        </authorList>
    </citation>
    <scope>NUCLEOTIDE SEQUENCE</scope>
    <source>
        <strain evidence="2">CAU 1642</strain>
    </source>
</reference>
<keyword evidence="3" id="KW-1185">Reference proteome</keyword>
<proteinExistence type="predicted"/>
<organism evidence="2 3">
    <name type="scientific">Pseudomarimonas salicorniae</name>
    <dbReference type="NCBI Taxonomy" id="2933270"/>
    <lineage>
        <taxon>Bacteria</taxon>
        <taxon>Pseudomonadati</taxon>
        <taxon>Pseudomonadota</taxon>
        <taxon>Gammaproteobacteria</taxon>
        <taxon>Lysobacterales</taxon>
        <taxon>Lysobacteraceae</taxon>
        <taxon>Pseudomarimonas</taxon>
    </lineage>
</organism>
<dbReference type="Pfam" id="PF08447">
    <property type="entry name" value="PAS_3"/>
    <property type="match status" value="1"/>
</dbReference>
<dbReference type="InterPro" id="IPR035965">
    <property type="entry name" value="PAS-like_dom_sf"/>
</dbReference>
<comment type="caution">
    <text evidence="2">The sequence shown here is derived from an EMBL/GenBank/DDBJ whole genome shotgun (WGS) entry which is preliminary data.</text>
</comment>
<dbReference type="EMBL" id="JALNMH010000002">
    <property type="protein sequence ID" value="MCK7592547.1"/>
    <property type="molecule type" value="Genomic_DNA"/>
</dbReference>
<sequence length="166" mass="18167">MSAQPARPADGNIAIDLLADRAELAARLAEVFGQRNDPVEDVERRAAELLAGRRVIVWEGDPQTFQFTFVSQSAEAILGYPVAHWKEPGFWTTHVVHVEDRSDAVAYCALATGQGRDHDFRYRAITADGRQVLLHDVVHVIPGRLGVAAKLRGLMIDVTGDPGTES</sequence>
<dbReference type="CDD" id="cd00130">
    <property type="entry name" value="PAS"/>
    <property type="match status" value="1"/>
</dbReference>